<dbReference type="InterPro" id="IPR051051">
    <property type="entry name" value="E3_ubiq-ligase_TRIM/RNF"/>
</dbReference>
<dbReference type="SMART" id="SM00336">
    <property type="entry name" value="BBOX"/>
    <property type="match status" value="2"/>
</dbReference>
<dbReference type="PROSITE" id="PS00518">
    <property type="entry name" value="ZF_RING_1"/>
    <property type="match status" value="1"/>
</dbReference>
<dbReference type="InterPro" id="IPR001841">
    <property type="entry name" value="Znf_RING"/>
</dbReference>
<dbReference type="Pfam" id="PF00643">
    <property type="entry name" value="zf-B_box"/>
    <property type="match status" value="1"/>
</dbReference>
<sequence>MAAMEEAPFSLLSLEEELTCSICLSPFYTPVTIPCGHNFCQDCLLATWKDSYSCPQCRTVFATKPELKKNTVLSTVVETFRSRTGDPTKEPSVAEPKEPKIRCDTCMEAEAAQTCLTCMASFCEEHLRPHRENPTFRVHQLSEPVGDLSERICPDHHKLMELFCSQHGRPICSLCLQQAHRGCSFSSPEEQRSLLESSFRDKLVLLSAKMEKTEAALVQLDEAQSKLTDAAAKRKAALSAVYQQIQELLAQDERDAQHEVDRELEAGRTKLQGLTKRLTENGEQMRKAREDINSLLSGSQTPAFLQASFNLPKVTKFEPHVPRVNLDSRKVTAAQAFAAALKEHLMEVLQRPVEARLPLLKPEPNPGNAASGGPTSGGFTGPPPDSEFSRQRHRTRSQSPGRPPIRPFLQPVSKPGFSHMGHPSWWSPPQFAQFQPPAAPFTSAHATRQDKRPPSAPGGNKPPARDKPRNHPPPAQHLQ</sequence>
<proteinExistence type="predicted"/>
<evidence type="ECO:0000256" key="3">
    <source>
        <dbReference type="ARBA" id="ARBA00022833"/>
    </source>
</evidence>
<dbReference type="GO" id="GO:0008270">
    <property type="term" value="F:zinc ion binding"/>
    <property type="evidence" value="ECO:0007669"/>
    <property type="project" value="UniProtKB-KW"/>
</dbReference>
<dbReference type="GeneID" id="103355863"/>
<dbReference type="CDD" id="cd16597">
    <property type="entry name" value="RING-HC_TRIM25_C-IV"/>
    <property type="match status" value="1"/>
</dbReference>
<evidence type="ECO:0000256" key="1">
    <source>
        <dbReference type="ARBA" id="ARBA00022723"/>
    </source>
</evidence>
<accession>A0A9Y4JVD8</accession>
<dbReference type="PROSITE" id="PS50089">
    <property type="entry name" value="ZF_RING_2"/>
    <property type="match status" value="1"/>
</dbReference>
<dbReference type="InterPro" id="IPR058030">
    <property type="entry name" value="TRIM8/14/16/25/29/45/65_CC"/>
</dbReference>
<dbReference type="AlphaFoldDB" id="A0A9Y4JVD8"/>
<evidence type="ECO:0000313" key="8">
    <source>
        <dbReference type="RefSeq" id="XP_008278017.1"/>
    </source>
</evidence>
<keyword evidence="7" id="KW-1185">Reference proteome</keyword>
<organism evidence="7 8">
    <name type="scientific">Stegastes partitus</name>
    <name type="common">bicolor damselfish</name>
    <dbReference type="NCBI Taxonomy" id="144197"/>
    <lineage>
        <taxon>Eukaryota</taxon>
        <taxon>Metazoa</taxon>
        <taxon>Chordata</taxon>
        <taxon>Craniata</taxon>
        <taxon>Vertebrata</taxon>
        <taxon>Euteleostomi</taxon>
        <taxon>Actinopterygii</taxon>
        <taxon>Neopterygii</taxon>
        <taxon>Teleostei</taxon>
        <taxon>Neoteleostei</taxon>
        <taxon>Acanthomorphata</taxon>
        <taxon>Ovalentaria</taxon>
        <taxon>Pomacentridae</taxon>
        <taxon>Stegastes</taxon>
    </lineage>
</organism>
<dbReference type="Pfam" id="PF25600">
    <property type="entry name" value="TRIM_CC"/>
    <property type="match status" value="1"/>
</dbReference>
<name>A0A9Y4JVD8_9TELE</name>
<dbReference type="PANTHER" id="PTHR25465">
    <property type="entry name" value="B-BOX DOMAIN CONTAINING"/>
    <property type="match status" value="1"/>
</dbReference>
<feature type="region of interest" description="Disordered" evidence="5">
    <location>
        <begin position="358"/>
        <end position="479"/>
    </location>
</feature>
<dbReference type="SUPFAM" id="SSF57850">
    <property type="entry name" value="RING/U-box"/>
    <property type="match status" value="1"/>
</dbReference>
<dbReference type="SUPFAM" id="SSF57845">
    <property type="entry name" value="B-box zinc-binding domain"/>
    <property type="match status" value="1"/>
</dbReference>
<evidence type="ECO:0000256" key="2">
    <source>
        <dbReference type="ARBA" id="ARBA00022771"/>
    </source>
</evidence>
<dbReference type="CDD" id="cd19776">
    <property type="entry name" value="Bbox2_TRIM25_C-IV"/>
    <property type="match status" value="1"/>
</dbReference>
<feature type="domain" description="RING-type" evidence="6">
    <location>
        <begin position="20"/>
        <end position="58"/>
    </location>
</feature>
<dbReference type="Gene3D" id="3.30.40.10">
    <property type="entry name" value="Zinc/RING finger domain, C3HC4 (zinc finger)"/>
    <property type="match status" value="1"/>
</dbReference>
<dbReference type="Proteomes" id="UP000694891">
    <property type="component" value="Unplaced"/>
</dbReference>
<gene>
    <name evidence="8" type="primary">LOC103355863</name>
</gene>
<keyword evidence="1" id="KW-0479">Metal-binding</keyword>
<dbReference type="Pfam" id="PF13923">
    <property type="entry name" value="zf-C3HC4_2"/>
    <property type="match status" value="1"/>
</dbReference>
<dbReference type="Gene3D" id="3.30.160.60">
    <property type="entry name" value="Classic Zinc Finger"/>
    <property type="match status" value="1"/>
</dbReference>
<evidence type="ECO:0000313" key="7">
    <source>
        <dbReference type="Proteomes" id="UP000694891"/>
    </source>
</evidence>
<evidence type="ECO:0000256" key="5">
    <source>
        <dbReference type="SAM" id="MobiDB-lite"/>
    </source>
</evidence>
<dbReference type="RefSeq" id="XP_008278017.1">
    <property type="nucleotide sequence ID" value="XM_008279795.1"/>
</dbReference>
<keyword evidence="3" id="KW-0862">Zinc</keyword>
<dbReference type="PANTHER" id="PTHR25465:SF77">
    <property type="entry name" value="E3 UBIQUITIN_ISG15 LIGASE TRIM25"/>
    <property type="match status" value="1"/>
</dbReference>
<evidence type="ECO:0000256" key="4">
    <source>
        <dbReference type="PROSITE-ProRule" id="PRU00175"/>
    </source>
</evidence>
<protein>
    <submittedName>
        <fullName evidence="8">E3 ubiquitin/ISG15 ligase TRIM25-like</fullName>
    </submittedName>
</protein>
<dbReference type="SMART" id="SM00184">
    <property type="entry name" value="RING"/>
    <property type="match status" value="1"/>
</dbReference>
<keyword evidence="2 4" id="KW-0863">Zinc-finger</keyword>
<dbReference type="InterPro" id="IPR013083">
    <property type="entry name" value="Znf_RING/FYVE/PHD"/>
</dbReference>
<evidence type="ECO:0000259" key="6">
    <source>
        <dbReference type="PROSITE" id="PS50089"/>
    </source>
</evidence>
<reference evidence="8" key="1">
    <citation type="submission" date="2025-08" db="UniProtKB">
        <authorList>
            <consortium name="RefSeq"/>
        </authorList>
    </citation>
    <scope>IDENTIFICATION</scope>
</reference>
<dbReference type="Gene3D" id="4.10.830.40">
    <property type="match status" value="1"/>
</dbReference>
<dbReference type="InterPro" id="IPR000315">
    <property type="entry name" value="Znf_B-box"/>
</dbReference>
<dbReference type="InterPro" id="IPR017907">
    <property type="entry name" value="Znf_RING_CS"/>
</dbReference>